<evidence type="ECO:0000256" key="1">
    <source>
        <dbReference type="ARBA" id="ARBA00004123"/>
    </source>
</evidence>
<keyword evidence="4" id="KW-0804">Transcription</keyword>
<dbReference type="PROSITE" id="PS50048">
    <property type="entry name" value="ZN2_CY6_FUNGAL_2"/>
    <property type="match status" value="1"/>
</dbReference>
<name>A0A0D2GFN1_9EURO</name>
<keyword evidence="5" id="KW-0539">Nucleus</keyword>
<keyword evidence="2" id="KW-0805">Transcription regulation</keyword>
<evidence type="ECO:0000256" key="4">
    <source>
        <dbReference type="ARBA" id="ARBA00023163"/>
    </source>
</evidence>
<reference evidence="7 8" key="1">
    <citation type="submission" date="2015-01" db="EMBL/GenBank/DDBJ databases">
        <title>The Genome Sequence of Fonsecaea pedrosoi CBS 271.37.</title>
        <authorList>
            <consortium name="The Broad Institute Genomics Platform"/>
            <person name="Cuomo C."/>
            <person name="de Hoog S."/>
            <person name="Gorbushina A."/>
            <person name="Stielow B."/>
            <person name="Teixiera M."/>
            <person name="Abouelleil A."/>
            <person name="Chapman S.B."/>
            <person name="Priest M."/>
            <person name="Young S.K."/>
            <person name="Wortman J."/>
            <person name="Nusbaum C."/>
            <person name="Birren B."/>
        </authorList>
    </citation>
    <scope>NUCLEOTIDE SEQUENCE [LARGE SCALE GENOMIC DNA]</scope>
    <source>
        <strain evidence="7 8">CBS 271.37</strain>
    </source>
</reference>
<evidence type="ECO:0000313" key="7">
    <source>
        <dbReference type="EMBL" id="KIW79603.1"/>
    </source>
</evidence>
<dbReference type="PANTHER" id="PTHR37534">
    <property type="entry name" value="TRANSCRIPTIONAL ACTIVATOR PROTEIN UGA3"/>
    <property type="match status" value="1"/>
</dbReference>
<dbReference type="InterPro" id="IPR001138">
    <property type="entry name" value="Zn2Cys6_DnaBD"/>
</dbReference>
<dbReference type="SMART" id="SM00066">
    <property type="entry name" value="GAL4"/>
    <property type="match status" value="1"/>
</dbReference>
<dbReference type="RefSeq" id="XP_013283411.1">
    <property type="nucleotide sequence ID" value="XM_013427957.1"/>
</dbReference>
<evidence type="ECO:0000256" key="2">
    <source>
        <dbReference type="ARBA" id="ARBA00023015"/>
    </source>
</evidence>
<dbReference type="SUPFAM" id="SSF57701">
    <property type="entry name" value="Zn2/Cys6 DNA-binding domain"/>
    <property type="match status" value="1"/>
</dbReference>
<dbReference type="OrthoDB" id="5069333at2759"/>
<sequence>MPRPRKSPNVLIKRRTRTGCRTCRARKLKCGEEKPVCRQCLLKGLSCDNTTTLKWETDYVSKGLKFGRAGVWAKDPYKTASPSTTSDWSAHDHAPLWWCPIPEIYAYSFVHTTVDTLQESVRWAPETKGNAHQITASTSSDPDTTAACFLSPWPATQSLVRSADPRIAAPLNILPPWEKSDQSSLLSYYVERICPMTVSSLTSVSPFATLLLPFAISTSPLTMQAMLALAACHRSRTALQYKSAALNLSHRALHALRVKLRSCDSMAVAELPETLVVMLLLCMFEIVNECDSRWVVHLKGARDLIRVCRWHQIGLVENTDASALALFCERFFAFQDIMGRTACGEDPVFGSDFWANDQTDCEPWLGCSPQLVSILSRIAELGRQDPMSRQTVHFQAAAAALEEQLGMLKQTVWGNSDDMLTRAGELKRLAAEVYLQCALNGANPATPWISQQVTEILRLISTSLESRLVSGISWPLFIAAVELHPDQDLELHWEGGIAPKYARPFILFALEKLTGSMVNTIRIRRVIEKVWRAREMREAPVNADASPESDWEQFVAPFCGNMSLA</sequence>
<comment type="subcellular location">
    <subcellularLocation>
        <location evidence="1">Nucleus</location>
    </subcellularLocation>
</comment>
<dbReference type="PROSITE" id="PS00463">
    <property type="entry name" value="ZN2_CY6_FUNGAL_1"/>
    <property type="match status" value="1"/>
</dbReference>
<dbReference type="CDD" id="cd00067">
    <property type="entry name" value="GAL4"/>
    <property type="match status" value="1"/>
</dbReference>
<dbReference type="VEuPathDB" id="FungiDB:Z517_06215"/>
<dbReference type="STRING" id="1442368.A0A0D2GFN1"/>
<proteinExistence type="predicted"/>
<dbReference type="Pfam" id="PF00172">
    <property type="entry name" value="Zn_clus"/>
    <property type="match status" value="1"/>
</dbReference>
<dbReference type="GO" id="GO:0005634">
    <property type="term" value="C:nucleus"/>
    <property type="evidence" value="ECO:0007669"/>
    <property type="project" value="UniProtKB-SubCell"/>
</dbReference>
<dbReference type="PANTHER" id="PTHR37534:SF49">
    <property type="entry name" value="LYSINE BIOSYNTHESIS REGULATORY PROTEIN LYS14"/>
    <property type="match status" value="1"/>
</dbReference>
<organism evidence="7 8">
    <name type="scientific">Fonsecaea pedrosoi CBS 271.37</name>
    <dbReference type="NCBI Taxonomy" id="1442368"/>
    <lineage>
        <taxon>Eukaryota</taxon>
        <taxon>Fungi</taxon>
        <taxon>Dikarya</taxon>
        <taxon>Ascomycota</taxon>
        <taxon>Pezizomycotina</taxon>
        <taxon>Eurotiomycetes</taxon>
        <taxon>Chaetothyriomycetidae</taxon>
        <taxon>Chaetothyriales</taxon>
        <taxon>Herpotrichiellaceae</taxon>
        <taxon>Fonsecaea</taxon>
    </lineage>
</organism>
<dbReference type="InterPro" id="IPR036864">
    <property type="entry name" value="Zn2-C6_fun-type_DNA-bd_sf"/>
</dbReference>
<dbReference type="AlphaFoldDB" id="A0A0D2GFN1"/>
<keyword evidence="8" id="KW-1185">Reference proteome</keyword>
<feature type="domain" description="Zn(2)-C6 fungal-type" evidence="6">
    <location>
        <begin position="19"/>
        <end position="47"/>
    </location>
</feature>
<evidence type="ECO:0000256" key="5">
    <source>
        <dbReference type="ARBA" id="ARBA00023242"/>
    </source>
</evidence>
<dbReference type="InterPro" id="IPR021858">
    <property type="entry name" value="Fun_TF"/>
</dbReference>
<evidence type="ECO:0000259" key="6">
    <source>
        <dbReference type="PROSITE" id="PS50048"/>
    </source>
</evidence>
<evidence type="ECO:0000313" key="8">
    <source>
        <dbReference type="Proteomes" id="UP000053029"/>
    </source>
</evidence>
<dbReference type="Gene3D" id="4.10.240.10">
    <property type="entry name" value="Zn(2)-C6 fungal-type DNA-binding domain"/>
    <property type="match status" value="1"/>
</dbReference>
<dbReference type="GO" id="GO:0000976">
    <property type="term" value="F:transcription cis-regulatory region binding"/>
    <property type="evidence" value="ECO:0007669"/>
    <property type="project" value="TreeGrafter"/>
</dbReference>
<protein>
    <recommendedName>
        <fullName evidence="6">Zn(2)-C6 fungal-type domain-containing protein</fullName>
    </recommendedName>
</protein>
<dbReference type="GeneID" id="25305705"/>
<dbReference type="GO" id="GO:0045944">
    <property type="term" value="P:positive regulation of transcription by RNA polymerase II"/>
    <property type="evidence" value="ECO:0007669"/>
    <property type="project" value="TreeGrafter"/>
</dbReference>
<keyword evidence="3" id="KW-0238">DNA-binding</keyword>
<dbReference type="EMBL" id="KN846972">
    <property type="protein sequence ID" value="KIW79603.1"/>
    <property type="molecule type" value="Genomic_DNA"/>
</dbReference>
<dbReference type="Proteomes" id="UP000053029">
    <property type="component" value="Unassembled WGS sequence"/>
</dbReference>
<gene>
    <name evidence="7" type="ORF">Z517_06215</name>
</gene>
<evidence type="ECO:0000256" key="3">
    <source>
        <dbReference type="ARBA" id="ARBA00023125"/>
    </source>
</evidence>
<dbReference type="HOGENOM" id="CLU_015493_4_0_1"/>
<dbReference type="GO" id="GO:0000981">
    <property type="term" value="F:DNA-binding transcription factor activity, RNA polymerase II-specific"/>
    <property type="evidence" value="ECO:0007669"/>
    <property type="project" value="InterPro"/>
</dbReference>
<dbReference type="GO" id="GO:0008270">
    <property type="term" value="F:zinc ion binding"/>
    <property type="evidence" value="ECO:0007669"/>
    <property type="project" value="InterPro"/>
</dbReference>
<accession>A0A0D2GFN1</accession>
<dbReference type="Pfam" id="PF11951">
    <property type="entry name" value="Fungal_trans_2"/>
    <property type="match status" value="1"/>
</dbReference>